<feature type="region of interest" description="Disordered" evidence="2">
    <location>
        <begin position="222"/>
        <end position="271"/>
    </location>
</feature>
<feature type="compositionally biased region" description="Basic and acidic residues" evidence="2">
    <location>
        <begin position="222"/>
        <end position="232"/>
    </location>
</feature>
<keyword evidence="1" id="KW-0175">Coiled coil</keyword>
<organism evidence="3">
    <name type="scientific">viral metagenome</name>
    <dbReference type="NCBI Taxonomy" id="1070528"/>
    <lineage>
        <taxon>unclassified sequences</taxon>
        <taxon>metagenomes</taxon>
        <taxon>organismal metagenomes</taxon>
    </lineage>
</organism>
<proteinExistence type="predicted"/>
<evidence type="ECO:0000313" key="3">
    <source>
        <dbReference type="EMBL" id="QHT24595.1"/>
    </source>
</evidence>
<name>A0A6C0EB43_9ZZZZ</name>
<dbReference type="AlphaFoldDB" id="A0A6C0EB43"/>
<accession>A0A6C0EB43</accession>
<evidence type="ECO:0000256" key="1">
    <source>
        <dbReference type="SAM" id="Coils"/>
    </source>
</evidence>
<feature type="compositionally biased region" description="Polar residues" evidence="2">
    <location>
        <begin position="233"/>
        <end position="246"/>
    </location>
</feature>
<evidence type="ECO:0000256" key="2">
    <source>
        <dbReference type="SAM" id="MobiDB-lite"/>
    </source>
</evidence>
<dbReference type="EMBL" id="MN739746">
    <property type="protein sequence ID" value="QHT24595.1"/>
    <property type="molecule type" value="Genomic_DNA"/>
</dbReference>
<feature type="coiled-coil region" evidence="1">
    <location>
        <begin position="171"/>
        <end position="205"/>
    </location>
</feature>
<sequence>MNSKLIDAFSAFSTPPGATKTLLAHFLNNAKTTRNGLPYNVQFTHDSCVITFPPHCISLRIMVYDWGTFMQKSRSNSVVYRIDLIENQERLRVSSKYLGYDIHDSFNTKTFTNFSLIEAEIMRVYNLLKSSLNNPSIKIINSIDERWGYTSDAEPINCTQTITRELYQSGLTAAKTLVKNIEEHVDEMTEQRKAATISLNQLNAKNYEKAYNDFLSKQAEKENISVKPDDQTAAKTPTISSKTPSATPKKLKPILGEDSRKPAKISNEQRQFTQPPTIHPTFFNISIVQDKDKNQEYLLLLKMENKHSCTHNIFYLGFRNTPFNMVHTAKTFGVEIVFLDQNMEVDQSYLNHVHNHMITSVDEFETVFLSLEKKFH</sequence>
<reference evidence="3" key="1">
    <citation type="journal article" date="2020" name="Nature">
        <title>Giant virus diversity and host interactions through global metagenomics.</title>
        <authorList>
            <person name="Schulz F."/>
            <person name="Roux S."/>
            <person name="Paez-Espino D."/>
            <person name="Jungbluth S."/>
            <person name="Walsh D.A."/>
            <person name="Denef V.J."/>
            <person name="McMahon K.D."/>
            <person name="Konstantinidis K.T."/>
            <person name="Eloe-Fadrosh E.A."/>
            <person name="Kyrpides N.C."/>
            <person name="Woyke T."/>
        </authorList>
    </citation>
    <scope>NUCLEOTIDE SEQUENCE</scope>
    <source>
        <strain evidence="3">GVMAG-M-3300023179-150</strain>
    </source>
</reference>
<protein>
    <submittedName>
        <fullName evidence="3">Uncharacterized protein</fullName>
    </submittedName>
</protein>